<organism evidence="1 2">
    <name type="scientific">Aspergillus thermomutatus</name>
    <name type="common">Neosartorya pseudofischeri</name>
    <dbReference type="NCBI Taxonomy" id="41047"/>
    <lineage>
        <taxon>Eukaryota</taxon>
        <taxon>Fungi</taxon>
        <taxon>Dikarya</taxon>
        <taxon>Ascomycota</taxon>
        <taxon>Pezizomycotina</taxon>
        <taxon>Eurotiomycetes</taxon>
        <taxon>Eurotiomycetidae</taxon>
        <taxon>Eurotiales</taxon>
        <taxon>Aspergillaceae</taxon>
        <taxon>Aspergillus</taxon>
        <taxon>Aspergillus subgen. Fumigati</taxon>
    </lineage>
</organism>
<name>A0A397G412_ASPTH</name>
<dbReference type="VEuPathDB" id="FungiDB:CDV56_102209"/>
<accession>A0A397G412</accession>
<protein>
    <submittedName>
        <fullName evidence="1">Uncharacterized protein</fullName>
    </submittedName>
</protein>
<dbReference type="GeneID" id="38124183"/>
<dbReference type="EMBL" id="NKHU02000289">
    <property type="protein sequence ID" value="RHZ45347.1"/>
    <property type="molecule type" value="Genomic_DNA"/>
</dbReference>
<sequence length="394" mass="45027">MELQTSKCIRYNQGPLLGPPGSPESGLLGSFSSERTALLEVVPRTFGRRIANPSSDATSHAVSMRRHFDYDSREMSDKCAQDCEAEHRRFKRQLRISHSSCRSAEVRDLELEAASPGGVRSIPHSDRVERPRRLHRINNSTKHRKIHQSKARDLVPRRAPLRSLSTWESRLARDLNRKLEWLVEQLSPGRRPFHFALLANHWLNRETWVVLDPISRVSIEARRLWGDPRFNSPYPIPHWEPKLKYPETSCKTANRPHLNSWRAAVNRNRRATGLRDVVKGVALLEGSADEPPDGKVDPASWILRRPPQGFAMSTKQEKAYYEGGAGWQETLGDWQRVRRGYRIRKAIYEGRANRTRMKEIAVGLTRYFQAITNEALNTPQTDAAQEVPSGVGEA</sequence>
<reference evidence="1" key="1">
    <citation type="submission" date="2018-08" db="EMBL/GenBank/DDBJ databases">
        <title>Draft genome sequence of azole-resistant Aspergillus thermomutatus (Neosartorya pseudofischeri) strain HMR AF 39, isolated from a human nasal aspirate.</title>
        <authorList>
            <person name="Parent-Michaud M."/>
            <person name="Dufresne P.J."/>
            <person name="Fournier E."/>
            <person name="Martineau C."/>
            <person name="Moreira S."/>
            <person name="Perkins V."/>
            <person name="De Repentigny L."/>
            <person name="Dufresne S.F."/>
        </authorList>
    </citation>
    <scope>NUCLEOTIDE SEQUENCE [LARGE SCALE GENOMIC DNA]</scope>
    <source>
        <strain evidence="1">HMR AF 39</strain>
    </source>
</reference>
<gene>
    <name evidence="1" type="ORF">CDV56_102209</name>
</gene>
<dbReference type="Proteomes" id="UP000215305">
    <property type="component" value="Unassembled WGS sequence"/>
</dbReference>
<proteinExistence type="predicted"/>
<dbReference type="STRING" id="41047.A0A397G412"/>
<evidence type="ECO:0000313" key="1">
    <source>
        <dbReference type="EMBL" id="RHZ45347.1"/>
    </source>
</evidence>
<dbReference type="AlphaFoldDB" id="A0A397G412"/>
<dbReference type="RefSeq" id="XP_026610694.1">
    <property type="nucleotide sequence ID" value="XM_026755828.1"/>
</dbReference>
<keyword evidence="2" id="KW-1185">Reference proteome</keyword>
<dbReference type="OrthoDB" id="5346728at2759"/>
<evidence type="ECO:0000313" key="2">
    <source>
        <dbReference type="Proteomes" id="UP000215305"/>
    </source>
</evidence>
<comment type="caution">
    <text evidence="1">The sequence shown here is derived from an EMBL/GenBank/DDBJ whole genome shotgun (WGS) entry which is preliminary data.</text>
</comment>